<evidence type="ECO:0000313" key="2">
    <source>
        <dbReference type="Proteomes" id="UP000277204"/>
    </source>
</evidence>
<protein>
    <submittedName>
        <fullName evidence="1">Uncharacterized protein</fullName>
    </submittedName>
</protein>
<accession>A0A183M8W4</accession>
<dbReference type="EMBL" id="UZAI01007914">
    <property type="protein sequence ID" value="VDP00607.1"/>
    <property type="molecule type" value="Genomic_DNA"/>
</dbReference>
<proteinExistence type="predicted"/>
<dbReference type="Proteomes" id="UP000277204">
    <property type="component" value="Unassembled WGS sequence"/>
</dbReference>
<dbReference type="AlphaFoldDB" id="A0A183M8W4"/>
<evidence type="ECO:0000313" key="1">
    <source>
        <dbReference type="EMBL" id="VDP00607.1"/>
    </source>
</evidence>
<organism evidence="1 2">
    <name type="scientific">Schistosoma margrebowiei</name>
    <dbReference type="NCBI Taxonomy" id="48269"/>
    <lineage>
        <taxon>Eukaryota</taxon>
        <taxon>Metazoa</taxon>
        <taxon>Spiralia</taxon>
        <taxon>Lophotrochozoa</taxon>
        <taxon>Platyhelminthes</taxon>
        <taxon>Trematoda</taxon>
        <taxon>Digenea</taxon>
        <taxon>Strigeidida</taxon>
        <taxon>Schistosomatoidea</taxon>
        <taxon>Schistosomatidae</taxon>
        <taxon>Schistosoma</taxon>
    </lineage>
</organism>
<name>A0A183M8W4_9TREM</name>
<reference evidence="1 2" key="1">
    <citation type="submission" date="2018-11" db="EMBL/GenBank/DDBJ databases">
        <authorList>
            <consortium name="Pathogen Informatics"/>
        </authorList>
    </citation>
    <scope>NUCLEOTIDE SEQUENCE [LARGE SCALE GENOMIC DNA]</scope>
    <source>
        <strain evidence="1 2">Zambia</strain>
    </source>
</reference>
<feature type="non-terminal residue" evidence="1">
    <location>
        <position position="33"/>
    </location>
</feature>
<gene>
    <name evidence="1" type="ORF">SMRZ_LOCUS12489</name>
</gene>
<sequence length="33" mass="3768">MVVGGSQQDYLQPPSKSQYIVPTVSSHLDWWPH</sequence>
<keyword evidence="2" id="KW-1185">Reference proteome</keyword>